<dbReference type="InterPro" id="IPR053167">
    <property type="entry name" value="Spore_coat_component"/>
</dbReference>
<dbReference type="InterPro" id="IPR007893">
    <property type="entry name" value="Spore_coat_U/FanG"/>
</dbReference>
<evidence type="ECO:0000313" key="4">
    <source>
        <dbReference type="Proteomes" id="UP000464787"/>
    </source>
</evidence>
<dbReference type="Pfam" id="PF05229">
    <property type="entry name" value="SCPU"/>
    <property type="match status" value="1"/>
</dbReference>
<dbReference type="KEGG" id="xyk:GT347_01540"/>
<name>A0A857J1E2_9BURK</name>
<evidence type="ECO:0000313" key="3">
    <source>
        <dbReference type="EMBL" id="QHI96788.1"/>
    </source>
</evidence>
<dbReference type="EMBL" id="CP047650">
    <property type="protein sequence ID" value="QHI96788.1"/>
    <property type="molecule type" value="Genomic_DNA"/>
</dbReference>
<gene>
    <name evidence="3" type="ORF">GT347_01540</name>
</gene>
<sequence>MQALLLCAAMAGGSALPHGAAAADASQGMDVRLEVRSRCVLSSASAAVDLSFGTHISFGGEPTDAPIDGQAAVQLTCDSAMDWSVYADLGQNAAGSAQRQLLDSTSGALLAYGLYADAGRSQPLGSTPAGALSGSGTGAEQTLLLYGRIPTGTRLPAAGSYRDTVVLTFWF</sequence>
<feature type="chain" id="PRO_5033000433" evidence="1">
    <location>
        <begin position="23"/>
        <end position="171"/>
    </location>
</feature>
<proteinExistence type="predicted"/>
<feature type="domain" description="Spore coat protein U/FanG" evidence="2">
    <location>
        <begin position="29"/>
        <end position="168"/>
    </location>
</feature>
<dbReference type="PANTHER" id="PTHR37089">
    <property type="entry name" value="PROTEIN U-RELATED"/>
    <property type="match status" value="1"/>
</dbReference>
<dbReference type="PANTHER" id="PTHR37089:SF3">
    <property type="entry name" value="EXPORTED PROTEIN"/>
    <property type="match status" value="1"/>
</dbReference>
<dbReference type="Proteomes" id="UP000464787">
    <property type="component" value="Chromosome"/>
</dbReference>
<organism evidence="3 4">
    <name type="scientific">Xylophilus rhododendri</name>
    <dbReference type="NCBI Taxonomy" id="2697032"/>
    <lineage>
        <taxon>Bacteria</taxon>
        <taxon>Pseudomonadati</taxon>
        <taxon>Pseudomonadota</taxon>
        <taxon>Betaproteobacteria</taxon>
        <taxon>Burkholderiales</taxon>
        <taxon>Xylophilus</taxon>
    </lineage>
</organism>
<dbReference type="SMART" id="SM00972">
    <property type="entry name" value="SCPU"/>
    <property type="match status" value="1"/>
</dbReference>
<dbReference type="AlphaFoldDB" id="A0A857J1E2"/>
<keyword evidence="1" id="KW-0732">Signal</keyword>
<reference evidence="3 4" key="1">
    <citation type="submission" date="2020-01" db="EMBL/GenBank/DDBJ databases">
        <title>Genome sequencing of strain KACC 21265.</title>
        <authorList>
            <person name="Heo J."/>
            <person name="Kim S.-J."/>
            <person name="Kim J.-S."/>
            <person name="Hong S.-B."/>
            <person name="Kwon S.-W."/>
        </authorList>
    </citation>
    <scope>NUCLEOTIDE SEQUENCE [LARGE SCALE GENOMIC DNA]</scope>
    <source>
        <strain evidence="3 4">KACC 21265</strain>
    </source>
</reference>
<keyword evidence="4" id="KW-1185">Reference proteome</keyword>
<evidence type="ECO:0000256" key="1">
    <source>
        <dbReference type="SAM" id="SignalP"/>
    </source>
</evidence>
<feature type="signal peptide" evidence="1">
    <location>
        <begin position="1"/>
        <end position="22"/>
    </location>
</feature>
<protein>
    <submittedName>
        <fullName evidence="3">Fimbrial major subunit CsuA/B family protein</fullName>
    </submittedName>
</protein>
<evidence type="ECO:0000259" key="2">
    <source>
        <dbReference type="Pfam" id="PF05229"/>
    </source>
</evidence>
<accession>A0A857J1E2</accession>
<dbReference type="RefSeq" id="WP_160550306.1">
    <property type="nucleotide sequence ID" value="NZ_CP047650.1"/>
</dbReference>